<organism evidence="2 3">
    <name type="scientific">Macrolepiota fuliginosa MF-IS2</name>
    <dbReference type="NCBI Taxonomy" id="1400762"/>
    <lineage>
        <taxon>Eukaryota</taxon>
        <taxon>Fungi</taxon>
        <taxon>Dikarya</taxon>
        <taxon>Basidiomycota</taxon>
        <taxon>Agaricomycotina</taxon>
        <taxon>Agaricomycetes</taxon>
        <taxon>Agaricomycetidae</taxon>
        <taxon>Agaricales</taxon>
        <taxon>Agaricineae</taxon>
        <taxon>Agaricaceae</taxon>
        <taxon>Macrolepiota</taxon>
    </lineage>
</organism>
<sequence>MPRKPRSKFADSAMNALAFKPSDATQHFLAAMNQDHCVVSSFTSNEYLNLVLPAWRSMVMDDLLQMHFKVIVDALTAPPTSAPIKVDENNKGTSDFDELSPAEKLINAIAAFRQWFKSNNFPEDHTHSNLSSNIRWLAMMFNLIPAPHQCPPPPPPCTHSHQDNVTPCQCLHANNIPPPPSCLRPHHNDEDIPMELPAPTHAFSEAALQTPAPSHEASTPPPPPTAVATSPAAAASIPPASPHGHASYAGTTAKNLNPAAPPFVHGPPHAPVQPSAQAQQPILSKCSKWPFYTTCGPFQCQFFIKVPSIPKDTSLPSMVKMANTALSHAKSTQRVDSAHFSPCGITCATASVPSTSDLNIIKATLSGRLLRVCICIPASQSFIKIMDVPFFKPGTTEPLPSTEVGTQLQCSIIPSNYIVHWCFIWNSPKAEFMTVWIDLLDSQ</sequence>
<protein>
    <submittedName>
        <fullName evidence="2">Uncharacterized protein</fullName>
    </submittedName>
</protein>
<keyword evidence="3" id="KW-1185">Reference proteome</keyword>
<evidence type="ECO:0000313" key="2">
    <source>
        <dbReference type="EMBL" id="KAF9448572.1"/>
    </source>
</evidence>
<dbReference type="OrthoDB" id="3123246at2759"/>
<evidence type="ECO:0000256" key="1">
    <source>
        <dbReference type="SAM" id="MobiDB-lite"/>
    </source>
</evidence>
<reference evidence="2" key="1">
    <citation type="submission" date="2020-11" db="EMBL/GenBank/DDBJ databases">
        <authorList>
            <consortium name="DOE Joint Genome Institute"/>
            <person name="Ahrendt S."/>
            <person name="Riley R."/>
            <person name="Andreopoulos W."/>
            <person name="Labutti K."/>
            <person name="Pangilinan J."/>
            <person name="Ruiz-Duenas F.J."/>
            <person name="Barrasa J.M."/>
            <person name="Sanchez-Garcia M."/>
            <person name="Camarero S."/>
            <person name="Miyauchi S."/>
            <person name="Serrano A."/>
            <person name="Linde D."/>
            <person name="Babiker R."/>
            <person name="Drula E."/>
            <person name="Ayuso-Fernandez I."/>
            <person name="Pacheco R."/>
            <person name="Padilla G."/>
            <person name="Ferreira P."/>
            <person name="Barriuso J."/>
            <person name="Kellner H."/>
            <person name="Castanera R."/>
            <person name="Alfaro M."/>
            <person name="Ramirez L."/>
            <person name="Pisabarro A.G."/>
            <person name="Kuo A."/>
            <person name="Tritt A."/>
            <person name="Lipzen A."/>
            <person name="He G."/>
            <person name="Yan M."/>
            <person name="Ng V."/>
            <person name="Cullen D."/>
            <person name="Martin F."/>
            <person name="Rosso M.-N."/>
            <person name="Henrissat B."/>
            <person name="Hibbett D."/>
            <person name="Martinez A.T."/>
            <person name="Grigoriev I.V."/>
        </authorList>
    </citation>
    <scope>NUCLEOTIDE SEQUENCE</scope>
    <source>
        <strain evidence="2">MF-IS2</strain>
    </source>
</reference>
<proteinExistence type="predicted"/>
<name>A0A9P5XED4_9AGAR</name>
<dbReference type="AlphaFoldDB" id="A0A9P5XED4"/>
<dbReference type="Proteomes" id="UP000807342">
    <property type="component" value="Unassembled WGS sequence"/>
</dbReference>
<accession>A0A9P5XED4</accession>
<dbReference type="EMBL" id="MU151157">
    <property type="protein sequence ID" value="KAF9448572.1"/>
    <property type="molecule type" value="Genomic_DNA"/>
</dbReference>
<evidence type="ECO:0000313" key="3">
    <source>
        <dbReference type="Proteomes" id="UP000807342"/>
    </source>
</evidence>
<feature type="region of interest" description="Disordered" evidence="1">
    <location>
        <begin position="209"/>
        <end position="276"/>
    </location>
</feature>
<comment type="caution">
    <text evidence="2">The sequence shown here is derived from an EMBL/GenBank/DDBJ whole genome shotgun (WGS) entry which is preliminary data.</text>
</comment>
<feature type="compositionally biased region" description="Low complexity" evidence="1">
    <location>
        <begin position="226"/>
        <end position="247"/>
    </location>
</feature>
<gene>
    <name evidence="2" type="ORF">P691DRAFT_759819</name>
</gene>
<feature type="compositionally biased region" description="Pro residues" evidence="1">
    <location>
        <begin position="259"/>
        <end position="271"/>
    </location>
</feature>